<evidence type="ECO:0000256" key="1">
    <source>
        <dbReference type="ARBA" id="ARBA00022723"/>
    </source>
</evidence>
<reference evidence="7 8" key="1">
    <citation type="journal article" date="2019" name="Sci. Rep.">
        <title>Comparative genomics of chytrid fungi reveal insights into the obligate biotrophic and pathogenic lifestyle of Synchytrium endobioticum.</title>
        <authorList>
            <person name="van de Vossenberg B.T.L.H."/>
            <person name="Warris S."/>
            <person name="Nguyen H.D.T."/>
            <person name="van Gent-Pelzer M.P.E."/>
            <person name="Joly D.L."/>
            <person name="van de Geest H.C."/>
            <person name="Bonants P.J.M."/>
            <person name="Smith D.S."/>
            <person name="Levesque C.A."/>
            <person name="van der Lee T.A.J."/>
        </authorList>
    </citation>
    <scope>NUCLEOTIDE SEQUENCE [LARGE SCALE GENOMIC DNA]</scope>
    <source>
        <strain evidence="7 8">MB42</strain>
    </source>
</reference>
<evidence type="ECO:0000259" key="6">
    <source>
        <dbReference type="PROSITE" id="PS51039"/>
    </source>
</evidence>
<dbReference type="Gene3D" id="4.10.1110.10">
    <property type="entry name" value="AN1-like Zinc finger"/>
    <property type="match status" value="1"/>
</dbReference>
<dbReference type="Proteomes" id="UP000317494">
    <property type="component" value="Unassembled WGS sequence"/>
</dbReference>
<dbReference type="GO" id="GO:0008270">
    <property type="term" value="F:zinc ion binding"/>
    <property type="evidence" value="ECO:0007669"/>
    <property type="project" value="UniProtKB-KW"/>
</dbReference>
<keyword evidence="3" id="KW-0862">Zinc</keyword>
<keyword evidence="1" id="KW-0479">Metal-binding</keyword>
<dbReference type="InterPro" id="IPR000058">
    <property type="entry name" value="Znf_AN1"/>
</dbReference>
<keyword evidence="8" id="KW-1185">Reference proteome</keyword>
<dbReference type="AlphaFoldDB" id="A0A507CSU9"/>
<evidence type="ECO:0000313" key="7">
    <source>
        <dbReference type="EMBL" id="TPX42216.1"/>
    </source>
</evidence>
<dbReference type="SMART" id="SM00154">
    <property type="entry name" value="ZnF_AN1"/>
    <property type="match status" value="1"/>
</dbReference>
<feature type="compositionally biased region" description="Low complexity" evidence="5">
    <location>
        <begin position="49"/>
        <end position="63"/>
    </location>
</feature>
<organism evidence="7 8">
    <name type="scientific">Synchytrium endobioticum</name>
    <dbReference type="NCBI Taxonomy" id="286115"/>
    <lineage>
        <taxon>Eukaryota</taxon>
        <taxon>Fungi</taxon>
        <taxon>Fungi incertae sedis</taxon>
        <taxon>Chytridiomycota</taxon>
        <taxon>Chytridiomycota incertae sedis</taxon>
        <taxon>Chytridiomycetes</taxon>
        <taxon>Synchytriales</taxon>
        <taxon>Synchytriaceae</taxon>
        <taxon>Synchytrium</taxon>
    </lineage>
</organism>
<dbReference type="SUPFAM" id="SSF118310">
    <property type="entry name" value="AN1-like Zinc finger"/>
    <property type="match status" value="1"/>
</dbReference>
<sequence>MREDVRDVAFFSSERACCFQSALASGHNIMSSSLNNQTIASVLSGNHQSPPASSTTTTTTTPTRKSNKCSVEGCTDRPVKIIGDCRYCNSKYCSRHRLPEAHACVNLQSCRDESISRLNNKLMSEKTVAAKIR</sequence>
<comment type="caution">
    <text evidence="7">The sequence shown here is derived from an EMBL/GenBank/DDBJ whole genome shotgun (WGS) entry which is preliminary data.</text>
</comment>
<proteinExistence type="predicted"/>
<dbReference type="Pfam" id="PF01428">
    <property type="entry name" value="zf-AN1"/>
    <property type="match status" value="1"/>
</dbReference>
<evidence type="ECO:0000313" key="8">
    <source>
        <dbReference type="Proteomes" id="UP000317494"/>
    </source>
</evidence>
<evidence type="ECO:0000256" key="5">
    <source>
        <dbReference type="SAM" id="MobiDB-lite"/>
    </source>
</evidence>
<evidence type="ECO:0000256" key="2">
    <source>
        <dbReference type="ARBA" id="ARBA00022771"/>
    </source>
</evidence>
<accession>A0A507CSU9</accession>
<dbReference type="STRING" id="286115.A0A507CSU9"/>
<dbReference type="InterPro" id="IPR035896">
    <property type="entry name" value="AN1-like_Znf"/>
</dbReference>
<protein>
    <recommendedName>
        <fullName evidence="6">AN1-type domain-containing protein</fullName>
    </recommendedName>
</protein>
<dbReference type="PROSITE" id="PS51039">
    <property type="entry name" value="ZF_AN1"/>
    <property type="match status" value="1"/>
</dbReference>
<feature type="domain" description="AN1-type" evidence="6">
    <location>
        <begin position="63"/>
        <end position="112"/>
    </location>
</feature>
<dbReference type="EMBL" id="QEAN01000240">
    <property type="protein sequence ID" value="TPX42216.1"/>
    <property type="molecule type" value="Genomic_DNA"/>
</dbReference>
<gene>
    <name evidence="7" type="ORF">SeMB42_g05225</name>
</gene>
<dbReference type="VEuPathDB" id="FungiDB:SeMB42_g05225"/>
<evidence type="ECO:0000256" key="4">
    <source>
        <dbReference type="PROSITE-ProRule" id="PRU00449"/>
    </source>
</evidence>
<name>A0A507CSU9_9FUNG</name>
<feature type="region of interest" description="Disordered" evidence="5">
    <location>
        <begin position="43"/>
        <end position="68"/>
    </location>
</feature>
<keyword evidence="2 4" id="KW-0863">Zinc-finger</keyword>
<evidence type="ECO:0000256" key="3">
    <source>
        <dbReference type="ARBA" id="ARBA00022833"/>
    </source>
</evidence>